<dbReference type="Pfam" id="PF01804">
    <property type="entry name" value="Penicil_amidase"/>
    <property type="match status" value="1"/>
</dbReference>
<protein>
    <submittedName>
        <fullName evidence="1">Penicillin acylase family protein</fullName>
    </submittedName>
</protein>
<dbReference type="EMBL" id="RYDJ01000119">
    <property type="protein sequence ID" value="RTY97342.1"/>
    <property type="molecule type" value="Genomic_DNA"/>
</dbReference>
<dbReference type="PANTHER" id="PTHR34218:SF5">
    <property type="entry name" value="PENICILLIN ACYLASE FAMILY PROTEIN"/>
    <property type="match status" value="1"/>
</dbReference>
<dbReference type="Proteomes" id="UP000280825">
    <property type="component" value="Unassembled WGS sequence"/>
</dbReference>
<proteinExistence type="predicted"/>
<sequence length="286" mass="32586">LPQDRAKRISSLLQPKNNWTKKEVGEMLNDNTSSITPSIATNLISALDSKAFSSSEKQAISILKKWNGSNNLKDIAPTIYQKWIYNYLKNTFQDELGETDFNMLLSTHIVKQIIEPQSRNESSIWWDDVATKNKKETRTEILNKSFHEAISALENQLGKEVDSWTWNRVHTLEHQHPLGQVAALRSVFNVGPFEVPGSTEVINNLFFNFTNAGEYQVKGGPSTRRVIDFSDIENSMSILPTGQSGNPFSKHYNDQAEMYNTGKFRKMKLNKEEIIKTSTKLVFIPK</sequence>
<gene>
    <name evidence="1" type="ORF">EKL98_16030</name>
</gene>
<evidence type="ECO:0000313" key="1">
    <source>
        <dbReference type="EMBL" id="RTY97342.1"/>
    </source>
</evidence>
<feature type="non-terminal residue" evidence="1">
    <location>
        <position position="1"/>
    </location>
</feature>
<dbReference type="InterPro" id="IPR029055">
    <property type="entry name" value="Ntn_hydrolases_N"/>
</dbReference>
<dbReference type="InterPro" id="IPR002692">
    <property type="entry name" value="S45"/>
</dbReference>
<dbReference type="SUPFAM" id="SSF56235">
    <property type="entry name" value="N-terminal nucleophile aminohydrolases (Ntn hydrolases)"/>
    <property type="match status" value="1"/>
</dbReference>
<dbReference type="RefSeq" id="WP_148104444.1">
    <property type="nucleotide sequence ID" value="NZ_RYDJ01000119.1"/>
</dbReference>
<name>A0A432CAS7_9FLAO</name>
<keyword evidence="2" id="KW-1185">Reference proteome</keyword>
<dbReference type="Gene3D" id="3.60.20.10">
    <property type="entry name" value="Glutamine Phosphoribosylpyrophosphate, subunit 1, domain 1"/>
    <property type="match status" value="1"/>
</dbReference>
<organism evidence="1 2">
    <name type="scientific">Flavobacterium bomense</name>
    <dbReference type="NCBI Taxonomy" id="2497483"/>
    <lineage>
        <taxon>Bacteria</taxon>
        <taxon>Pseudomonadati</taxon>
        <taxon>Bacteroidota</taxon>
        <taxon>Flavobacteriia</taxon>
        <taxon>Flavobacteriales</taxon>
        <taxon>Flavobacteriaceae</taxon>
        <taxon>Flavobacterium</taxon>
    </lineage>
</organism>
<evidence type="ECO:0000313" key="2">
    <source>
        <dbReference type="Proteomes" id="UP000280825"/>
    </source>
</evidence>
<comment type="caution">
    <text evidence="1">The sequence shown here is derived from an EMBL/GenBank/DDBJ whole genome shotgun (WGS) entry which is preliminary data.</text>
</comment>
<dbReference type="GO" id="GO:0017000">
    <property type="term" value="P:antibiotic biosynthetic process"/>
    <property type="evidence" value="ECO:0007669"/>
    <property type="project" value="InterPro"/>
</dbReference>
<dbReference type="Gene3D" id="1.10.1400.10">
    <property type="match status" value="1"/>
</dbReference>
<dbReference type="GO" id="GO:0016787">
    <property type="term" value="F:hydrolase activity"/>
    <property type="evidence" value="ECO:0007669"/>
    <property type="project" value="InterPro"/>
</dbReference>
<dbReference type="InterPro" id="IPR043147">
    <property type="entry name" value="Penicillin_amidase_A-knob"/>
</dbReference>
<dbReference type="PANTHER" id="PTHR34218">
    <property type="entry name" value="PEPTIDASE S45 PENICILLIN AMIDASE"/>
    <property type="match status" value="1"/>
</dbReference>
<reference evidence="1 2" key="1">
    <citation type="submission" date="2018-12" db="EMBL/GenBank/DDBJ databases">
        <title>Flavobacterium sp. nov., isolated from glacier ice.</title>
        <authorList>
            <person name="Liu Q."/>
            <person name="Xin Y.-H."/>
        </authorList>
    </citation>
    <scope>NUCLEOTIDE SEQUENCE [LARGE SCALE GENOMIC DNA]</scope>
    <source>
        <strain evidence="1 2">RB1N8</strain>
    </source>
</reference>
<accession>A0A432CAS7</accession>
<dbReference type="AlphaFoldDB" id="A0A432CAS7"/>